<dbReference type="AlphaFoldDB" id="A0A6L6G9K0"/>
<dbReference type="EMBL" id="WLXI01000048">
    <property type="protein sequence ID" value="MTD02041.1"/>
    <property type="molecule type" value="Genomic_DNA"/>
</dbReference>
<reference evidence="1 2" key="1">
    <citation type="submission" date="2019-11" db="EMBL/GenBank/DDBJ databases">
        <title>Streptococcus uberis isolated from clinical mastitis cases on a southeastern Queensland dairy.</title>
        <authorList>
            <person name="Workentine M.L."/>
            <person name="Price R."/>
            <person name="Olchowy T."/>
        </authorList>
    </citation>
    <scope>NUCLEOTIDE SEQUENCE [LARGE SCALE GENOMIC DNA]</scope>
    <source>
        <strain evidence="1 2">OLC4459-A17</strain>
    </source>
</reference>
<evidence type="ECO:0000313" key="2">
    <source>
        <dbReference type="Proteomes" id="UP000483839"/>
    </source>
</evidence>
<comment type="caution">
    <text evidence="1">The sequence shown here is derived from an EMBL/GenBank/DDBJ whole genome shotgun (WGS) entry which is preliminary data.</text>
</comment>
<protein>
    <submittedName>
        <fullName evidence="1">Uncharacterized protein</fullName>
    </submittedName>
</protein>
<name>A0A6L6G9K0_STRUB</name>
<accession>A0A6L6G9K0</accession>
<proteinExistence type="predicted"/>
<sequence length="67" mass="8149">MSVNDITNVELLINDYLKIAKALVYRPDFPLYSREEQQWNRENPHCNMTRLRRLGKEIRIKMQEVEE</sequence>
<evidence type="ECO:0000313" key="1">
    <source>
        <dbReference type="EMBL" id="MTD02041.1"/>
    </source>
</evidence>
<organism evidence="1 2">
    <name type="scientific">Streptococcus uberis</name>
    <dbReference type="NCBI Taxonomy" id="1349"/>
    <lineage>
        <taxon>Bacteria</taxon>
        <taxon>Bacillati</taxon>
        <taxon>Bacillota</taxon>
        <taxon>Bacilli</taxon>
        <taxon>Lactobacillales</taxon>
        <taxon>Streptococcaceae</taxon>
        <taxon>Streptococcus</taxon>
    </lineage>
</organism>
<dbReference type="RefSeq" id="WP_154617634.1">
    <property type="nucleotide sequence ID" value="NZ_WLXE01000012.1"/>
</dbReference>
<gene>
    <name evidence="1" type="ORF">GKS16_07130</name>
</gene>
<dbReference type="Proteomes" id="UP000483839">
    <property type="component" value="Unassembled WGS sequence"/>
</dbReference>